<dbReference type="GeneID" id="22913791"/>
<accession>A0A023B471</accession>
<reference evidence="1" key="1">
    <citation type="submission" date="2013-12" db="EMBL/GenBank/DDBJ databases">
        <authorList>
            <person name="Omoto C.K."/>
            <person name="Sibley D."/>
            <person name="Venepally P."/>
            <person name="Hadjithomas M."/>
            <person name="Karamycheva S."/>
            <person name="Brunk B."/>
            <person name="Roos D."/>
            <person name="Caler E."/>
            <person name="Lorenzi H."/>
        </authorList>
    </citation>
    <scope>NUCLEOTIDE SEQUENCE</scope>
</reference>
<gene>
    <name evidence="1" type="ORF">GNI_106250</name>
</gene>
<protein>
    <submittedName>
        <fullName evidence="1">Uncharacterized protein</fullName>
    </submittedName>
</protein>
<comment type="caution">
    <text evidence="1">The sequence shown here is derived from an EMBL/GenBank/DDBJ whole genome shotgun (WGS) entry which is preliminary data.</text>
</comment>
<sequence>MSGTEELPRPGYKKDDDEAEYRCGEARFGFHKPKEDAKQAGSHKLVARSKILIGDERSGQGVESLVGYSGRANVYLVCVVDAGKIPLNENRTADDFVDLGNLLQWTKTKSKTGQRLRRKGSQRAYPQELLVGE</sequence>
<proteinExistence type="predicted"/>
<dbReference type="AlphaFoldDB" id="A0A023B471"/>
<evidence type="ECO:0000313" key="2">
    <source>
        <dbReference type="Proteomes" id="UP000019763"/>
    </source>
</evidence>
<organism evidence="1 2">
    <name type="scientific">Gregarina niphandrodes</name>
    <name type="common">Septate eugregarine</name>
    <dbReference type="NCBI Taxonomy" id="110365"/>
    <lineage>
        <taxon>Eukaryota</taxon>
        <taxon>Sar</taxon>
        <taxon>Alveolata</taxon>
        <taxon>Apicomplexa</taxon>
        <taxon>Conoidasida</taxon>
        <taxon>Gregarinasina</taxon>
        <taxon>Eugregarinorida</taxon>
        <taxon>Gregarinidae</taxon>
        <taxon>Gregarina</taxon>
    </lineage>
</organism>
<dbReference type="EMBL" id="AFNH02000791">
    <property type="protein sequence ID" value="EZG56030.1"/>
    <property type="molecule type" value="Genomic_DNA"/>
</dbReference>
<evidence type="ECO:0000313" key="1">
    <source>
        <dbReference type="EMBL" id="EZG56030.1"/>
    </source>
</evidence>
<keyword evidence="2" id="KW-1185">Reference proteome</keyword>
<name>A0A023B471_GRENI</name>
<dbReference type="RefSeq" id="XP_011131371.1">
    <property type="nucleotide sequence ID" value="XM_011133069.1"/>
</dbReference>
<dbReference type="Proteomes" id="UP000019763">
    <property type="component" value="Unassembled WGS sequence"/>
</dbReference>
<dbReference type="VEuPathDB" id="CryptoDB:GNI_106250"/>